<evidence type="ECO:0000313" key="1">
    <source>
        <dbReference type="EMBL" id="STO09263.1"/>
    </source>
</evidence>
<dbReference type="InterPro" id="IPR025459">
    <property type="entry name" value="DUF4279"/>
</dbReference>
<organism evidence="1 2">
    <name type="scientific">Exiguobacterium aurantiacum</name>
    <dbReference type="NCBI Taxonomy" id="33987"/>
    <lineage>
        <taxon>Bacteria</taxon>
        <taxon>Bacillati</taxon>
        <taxon>Bacillota</taxon>
        <taxon>Bacilli</taxon>
        <taxon>Bacillales</taxon>
        <taxon>Bacillales Family XII. Incertae Sedis</taxon>
        <taxon>Exiguobacterium</taxon>
    </lineage>
</organism>
<name>A0A377FY76_9BACL</name>
<gene>
    <name evidence="1" type="ORF">NCTC13163_02680</name>
</gene>
<accession>A0A377FY76</accession>
<dbReference type="OrthoDB" id="893918at2"/>
<sequence length="146" mass="16913">MNPAQTEVLVTFRLLADDFSIEDVTHRLGLTPTETYKRGDHSTYSAHPREYTSWSLSTGYQPSFDVNDQLQHIIAQLRGKETILDDIYDTYNDMQARFIIVIVMEGGQTPSLVFDLETIQFAHRIRAEFDIDLYANPYEEDPDFKD</sequence>
<dbReference type="Proteomes" id="UP000254060">
    <property type="component" value="Unassembled WGS sequence"/>
</dbReference>
<evidence type="ECO:0000313" key="2">
    <source>
        <dbReference type="Proteomes" id="UP000254060"/>
    </source>
</evidence>
<dbReference type="AlphaFoldDB" id="A0A377FY76"/>
<reference evidence="1 2" key="1">
    <citation type="submission" date="2018-06" db="EMBL/GenBank/DDBJ databases">
        <authorList>
            <consortium name="Pathogen Informatics"/>
            <person name="Doyle S."/>
        </authorList>
    </citation>
    <scope>NUCLEOTIDE SEQUENCE [LARGE SCALE GENOMIC DNA]</scope>
    <source>
        <strain evidence="1 2">NCTC13163</strain>
    </source>
</reference>
<proteinExistence type="predicted"/>
<protein>
    <recommendedName>
        <fullName evidence="3">DUF4279 domain-containing protein</fullName>
    </recommendedName>
</protein>
<dbReference type="RefSeq" id="WP_029333728.1">
    <property type="nucleotide sequence ID" value="NZ_UGGP01000001.1"/>
</dbReference>
<dbReference type="Pfam" id="PF14106">
    <property type="entry name" value="DUF4279"/>
    <property type="match status" value="1"/>
</dbReference>
<dbReference type="EMBL" id="UGGP01000001">
    <property type="protein sequence ID" value="STO09263.1"/>
    <property type="molecule type" value="Genomic_DNA"/>
</dbReference>
<evidence type="ECO:0008006" key="3">
    <source>
        <dbReference type="Google" id="ProtNLM"/>
    </source>
</evidence>